<evidence type="ECO:0000256" key="1">
    <source>
        <dbReference type="SAM" id="MobiDB-lite"/>
    </source>
</evidence>
<dbReference type="OrthoDB" id="10024330at2759"/>
<dbReference type="InterPro" id="IPR018081">
    <property type="entry name" value="Anaphylatoxin_comp_syst"/>
</dbReference>
<protein>
    <submittedName>
        <fullName evidence="4">Uncharacterized protein LOC118407858</fullName>
    </submittedName>
</protein>
<dbReference type="SUPFAM" id="SSF47686">
    <property type="entry name" value="Anaphylotoxins (complement system)"/>
    <property type="match status" value="1"/>
</dbReference>
<dbReference type="OMA" id="CCYRASR"/>
<evidence type="ECO:0000313" key="3">
    <source>
        <dbReference type="Proteomes" id="UP000001554"/>
    </source>
</evidence>
<keyword evidence="2" id="KW-0732">Signal</keyword>
<feature type="region of interest" description="Disordered" evidence="1">
    <location>
        <begin position="108"/>
        <end position="151"/>
    </location>
</feature>
<organism evidence="3 4">
    <name type="scientific">Branchiostoma floridae</name>
    <name type="common">Florida lancelet</name>
    <name type="synonym">Amphioxus</name>
    <dbReference type="NCBI Taxonomy" id="7739"/>
    <lineage>
        <taxon>Eukaryota</taxon>
        <taxon>Metazoa</taxon>
        <taxon>Chordata</taxon>
        <taxon>Cephalochordata</taxon>
        <taxon>Leptocardii</taxon>
        <taxon>Amphioxiformes</taxon>
        <taxon>Branchiostomatidae</taxon>
        <taxon>Branchiostoma</taxon>
    </lineage>
</organism>
<sequence length="217" mass="23506">MSLRVWSRVSVFVVFLVATSCLEGAAEDAETDNKGDSTQTTDDEDSPDPSGDTDHLRKECCLQGRRAVSRWGSCPGKALRYLKTVSLEDDEAKTCRLAFSGCCNRASNAATTSDSAPGKDVKQLGGGPTTSEGDTEQKVKSAPQQPTGPYELRKSCCDRGHQSLRQEGPCQVKARKYVRTTTLGRSDAKLCRLLFGACCYRASRVAKPGVRLLLVSF</sequence>
<dbReference type="PROSITE" id="PS51257">
    <property type="entry name" value="PROKAR_LIPOPROTEIN"/>
    <property type="match status" value="1"/>
</dbReference>
<gene>
    <name evidence="4" type="primary">LOC118407858</name>
</gene>
<feature type="chain" id="PRO_5039915898" evidence="2">
    <location>
        <begin position="22"/>
        <end position="217"/>
    </location>
</feature>
<dbReference type="Proteomes" id="UP000001554">
    <property type="component" value="Unplaced"/>
</dbReference>
<dbReference type="RefSeq" id="XP_035664306.1">
    <property type="nucleotide sequence ID" value="XM_035808413.1"/>
</dbReference>
<name>A0A9J7HRQ6_BRAFL</name>
<evidence type="ECO:0000313" key="4">
    <source>
        <dbReference type="RefSeq" id="XP_035664306.1"/>
    </source>
</evidence>
<dbReference type="GeneID" id="118407858"/>
<dbReference type="AlphaFoldDB" id="A0A9J7HRQ6"/>
<feature type="signal peptide" evidence="2">
    <location>
        <begin position="1"/>
        <end position="21"/>
    </location>
</feature>
<reference evidence="4" key="1">
    <citation type="submission" date="2025-08" db="UniProtKB">
        <authorList>
            <consortium name="RefSeq"/>
        </authorList>
    </citation>
    <scope>IDENTIFICATION</scope>
    <source>
        <strain evidence="4">S238N-H82</strain>
        <tissue evidence="4">Testes</tissue>
    </source>
</reference>
<proteinExistence type="predicted"/>
<dbReference type="KEGG" id="bfo:118407858"/>
<accession>A0A9J7HRQ6</accession>
<dbReference type="Gene3D" id="1.20.91.20">
    <property type="entry name" value="Anaphylotoxins (complement system)"/>
    <property type="match status" value="1"/>
</dbReference>
<evidence type="ECO:0000256" key="2">
    <source>
        <dbReference type="SAM" id="SignalP"/>
    </source>
</evidence>
<keyword evidence="3" id="KW-1185">Reference proteome</keyword>
<feature type="region of interest" description="Disordered" evidence="1">
    <location>
        <begin position="27"/>
        <end position="56"/>
    </location>
</feature>